<dbReference type="OrthoDB" id="8613890at2"/>
<dbReference type="AlphaFoldDB" id="A0A328C4J8"/>
<evidence type="ECO:0000313" key="2">
    <source>
        <dbReference type="Proteomes" id="UP000248689"/>
    </source>
</evidence>
<dbReference type="EMBL" id="PTPX01000006">
    <property type="protein sequence ID" value="RAL19454.1"/>
    <property type="molecule type" value="Genomic_DNA"/>
</dbReference>
<dbReference type="Proteomes" id="UP000248689">
    <property type="component" value="Unassembled WGS sequence"/>
</dbReference>
<accession>A0A328C4J8</accession>
<name>A0A328C4J8_9PAST</name>
<dbReference type="PROSITE" id="PS51257">
    <property type="entry name" value="PROKAR_LIPOPROTEIN"/>
    <property type="match status" value="1"/>
</dbReference>
<gene>
    <name evidence="1" type="ORF">C5N92_03160</name>
</gene>
<evidence type="ECO:0000313" key="1">
    <source>
        <dbReference type="EMBL" id="RAL19454.1"/>
    </source>
</evidence>
<dbReference type="RefSeq" id="WP_111749418.1">
    <property type="nucleotide sequence ID" value="NZ_PTPX01000006.1"/>
</dbReference>
<keyword evidence="2" id="KW-1185">Reference proteome</keyword>
<organism evidence="1 2">
    <name type="scientific">Glaesserella australis</name>
    <dbReference type="NCBI Taxonomy" id="2094024"/>
    <lineage>
        <taxon>Bacteria</taxon>
        <taxon>Pseudomonadati</taxon>
        <taxon>Pseudomonadota</taxon>
        <taxon>Gammaproteobacteria</taxon>
        <taxon>Pasteurellales</taxon>
        <taxon>Pasteurellaceae</taxon>
        <taxon>Glaesserella</taxon>
    </lineage>
</organism>
<protein>
    <recommendedName>
        <fullName evidence="3">Inhibitor I9 domain-containing protein</fullName>
    </recommendedName>
</protein>
<reference evidence="2" key="1">
    <citation type="submission" date="2018-02" db="EMBL/GenBank/DDBJ databases">
        <title>Glaesserella australis sp. nov., isolated from the lungs of pigs.</title>
        <authorList>
            <person name="Turni C."/>
            <person name="Christensen H."/>
        </authorList>
    </citation>
    <scope>NUCLEOTIDE SEQUENCE [LARGE SCALE GENOMIC DNA]</scope>
    <source>
        <strain evidence="2">HS4635</strain>
    </source>
</reference>
<comment type="caution">
    <text evidence="1">The sequence shown here is derived from an EMBL/GenBank/DDBJ whole genome shotgun (WGS) entry which is preliminary data.</text>
</comment>
<proteinExistence type="predicted"/>
<sequence>MKKYIFIITLASIVTACTNQLVKPFEQSKGIHTQAEIVSNNVLIIFYDQRVGKQPLIKAIQRYQAETVYEYENMNGFAIRIPKGKNIEHAEAFFKEVEGVLSVERDQIMQLH</sequence>
<evidence type="ECO:0008006" key="3">
    <source>
        <dbReference type="Google" id="ProtNLM"/>
    </source>
</evidence>